<sequence>MTTDEQESLVTGFLEMSNVLRKDHLPNGQSSSQGVLKKDMMLEESLEQAELTGLLLHATGKMEDLLAPGRVTRRSTGLQVIQVILTSRFKMSRSFITLRFRAQAVHFN</sequence>
<keyword evidence="2" id="KW-1185">Reference proteome</keyword>
<reference evidence="3" key="1">
    <citation type="submission" date="2017-02" db="UniProtKB">
        <authorList>
            <consortium name="WormBaseParasite"/>
        </authorList>
    </citation>
    <scope>IDENTIFICATION</scope>
</reference>
<evidence type="ECO:0000313" key="1">
    <source>
        <dbReference type="EMBL" id="VDM52353.1"/>
    </source>
</evidence>
<dbReference type="EMBL" id="UYYA01000090">
    <property type="protein sequence ID" value="VDM52353.1"/>
    <property type="molecule type" value="Genomic_DNA"/>
</dbReference>
<gene>
    <name evidence="1" type="ORF">ACOC_LOCUS768</name>
</gene>
<organism evidence="3">
    <name type="scientific">Angiostrongylus costaricensis</name>
    <name type="common">Nematode worm</name>
    <dbReference type="NCBI Taxonomy" id="334426"/>
    <lineage>
        <taxon>Eukaryota</taxon>
        <taxon>Metazoa</taxon>
        <taxon>Ecdysozoa</taxon>
        <taxon>Nematoda</taxon>
        <taxon>Chromadorea</taxon>
        <taxon>Rhabditida</taxon>
        <taxon>Rhabditina</taxon>
        <taxon>Rhabditomorpha</taxon>
        <taxon>Strongyloidea</taxon>
        <taxon>Metastrongylidae</taxon>
        <taxon>Angiostrongylus</taxon>
    </lineage>
</organism>
<reference evidence="1 2" key="2">
    <citation type="submission" date="2018-11" db="EMBL/GenBank/DDBJ databases">
        <authorList>
            <consortium name="Pathogen Informatics"/>
        </authorList>
    </citation>
    <scope>NUCLEOTIDE SEQUENCE [LARGE SCALE GENOMIC DNA]</scope>
    <source>
        <strain evidence="1 2">Costa Rica</strain>
    </source>
</reference>
<evidence type="ECO:0000313" key="2">
    <source>
        <dbReference type="Proteomes" id="UP000267027"/>
    </source>
</evidence>
<name>A0A0R3PAX2_ANGCS</name>
<accession>A0A0R3PAX2</accession>
<proteinExistence type="predicted"/>
<evidence type="ECO:0000313" key="3">
    <source>
        <dbReference type="WBParaSite" id="ACOC_0000076701-mRNA-1"/>
    </source>
</evidence>
<dbReference type="OrthoDB" id="5898800at2759"/>
<dbReference type="WBParaSite" id="ACOC_0000076701-mRNA-1">
    <property type="protein sequence ID" value="ACOC_0000076701-mRNA-1"/>
    <property type="gene ID" value="ACOC_0000076701"/>
</dbReference>
<dbReference type="AlphaFoldDB" id="A0A0R3PAX2"/>
<dbReference type="Proteomes" id="UP000267027">
    <property type="component" value="Unassembled WGS sequence"/>
</dbReference>
<protein>
    <submittedName>
        <fullName evidence="3">Gasdermin_C domain-containing protein</fullName>
    </submittedName>
</protein>